<proteinExistence type="predicted"/>
<dbReference type="Proteomes" id="UP000694427">
    <property type="component" value="Unplaced"/>
</dbReference>
<dbReference type="InterPro" id="IPR040004">
    <property type="entry name" value="SMCO3"/>
</dbReference>
<reference evidence="1" key="2">
    <citation type="submission" date="2025-09" db="UniProtKB">
        <authorList>
            <consortium name="Ensembl"/>
        </authorList>
    </citation>
    <scope>IDENTIFICATION</scope>
</reference>
<evidence type="ECO:0000313" key="1">
    <source>
        <dbReference type="Ensembl" id="ENSCCRP00010102931.1"/>
    </source>
</evidence>
<dbReference type="AlphaFoldDB" id="A0A8C1BTJ7"/>
<dbReference type="PANTHER" id="PTHR35972:SF1">
    <property type="entry name" value="SINGLE-PASS MEMBRANE AND COILED-COIL DOMAIN-CONTAINING PROTEIN 3"/>
    <property type="match status" value="1"/>
</dbReference>
<protein>
    <submittedName>
        <fullName evidence="1">Single-pass membrane protein with coiled-coil domains 3</fullName>
    </submittedName>
</protein>
<dbReference type="InterPro" id="IPR027895">
    <property type="entry name" value="DUF4533"/>
</dbReference>
<organism evidence="1 2">
    <name type="scientific">Cyprinus carpio</name>
    <name type="common">Common carp</name>
    <dbReference type="NCBI Taxonomy" id="7962"/>
    <lineage>
        <taxon>Eukaryota</taxon>
        <taxon>Metazoa</taxon>
        <taxon>Chordata</taxon>
        <taxon>Craniata</taxon>
        <taxon>Vertebrata</taxon>
        <taxon>Euteleostomi</taxon>
        <taxon>Actinopterygii</taxon>
        <taxon>Neopterygii</taxon>
        <taxon>Teleostei</taxon>
        <taxon>Ostariophysi</taxon>
        <taxon>Cypriniformes</taxon>
        <taxon>Cyprinidae</taxon>
        <taxon>Cyprininae</taxon>
        <taxon>Cyprinus</taxon>
    </lineage>
</organism>
<dbReference type="PANTHER" id="PTHR35972">
    <property type="entry name" value="SINGLE-PASS MEMBRANE AND COILED-COIL DOMAIN-CONTAINING PROTEIN 3"/>
    <property type="match status" value="1"/>
</dbReference>
<sequence>MSFSDLLYPDNPKRREKVIQLQQEIYSLMSNNFRATNLLINTINHHLHLDFPIISIQEKGTVQENCNILINSMRNIQKEVEKIDKKLKEKLEPEAYKKLHDLNLPHEQKKALLRLTAPIIGSISTVAGIVLITLIVKGVILTGMVVAIGTVATCGIAGLALAVVFIGVDLIASAIMGAVERDKLEHEISEYEKALDTFRPASLKYQNDIFYAIIKIENINNDVKHLQF</sequence>
<dbReference type="Pfam" id="PF15047">
    <property type="entry name" value="DUF4533"/>
    <property type="match status" value="1"/>
</dbReference>
<dbReference type="Ensembl" id="ENSCCRT00010114355.1">
    <property type="protein sequence ID" value="ENSCCRP00010102931.1"/>
    <property type="gene ID" value="ENSCCRG00010045319.1"/>
</dbReference>
<name>A0A8C1BTJ7_CYPCA</name>
<evidence type="ECO:0000313" key="2">
    <source>
        <dbReference type="Proteomes" id="UP000694427"/>
    </source>
</evidence>
<accession>A0A8C1BTJ7</accession>
<reference evidence="1" key="1">
    <citation type="submission" date="2025-08" db="UniProtKB">
        <authorList>
            <consortium name="Ensembl"/>
        </authorList>
    </citation>
    <scope>IDENTIFICATION</scope>
</reference>
<keyword evidence="2" id="KW-1185">Reference proteome</keyword>